<keyword evidence="1" id="KW-0472">Membrane</keyword>
<evidence type="ECO:0000256" key="1">
    <source>
        <dbReference type="SAM" id="Phobius"/>
    </source>
</evidence>
<sequence length="105" mass="11015">MAPSVAFAALGGVQNLVVALSGIVNLLAPMFLALAVAVFFWGLVKYIANASDEAAKEGGKTLMIWGMIAIFIMVALWSILGWVQTTLELTGDIDTGATPNFSLPT</sequence>
<dbReference type="InterPro" id="IPR043993">
    <property type="entry name" value="T4SS_pilin"/>
</dbReference>
<feature type="transmembrane region" description="Helical" evidence="1">
    <location>
        <begin position="29"/>
        <end position="50"/>
    </location>
</feature>
<feature type="transmembrane region" description="Helical" evidence="1">
    <location>
        <begin position="62"/>
        <end position="83"/>
    </location>
</feature>
<proteinExistence type="predicted"/>
<accession>A0A1G2DCX1</accession>
<reference evidence="2 3" key="1">
    <citation type="journal article" date="2016" name="Nat. Commun.">
        <title>Thousands of microbial genomes shed light on interconnected biogeochemical processes in an aquifer system.</title>
        <authorList>
            <person name="Anantharaman K."/>
            <person name="Brown C.T."/>
            <person name="Hug L.A."/>
            <person name="Sharon I."/>
            <person name="Castelle C.J."/>
            <person name="Probst A.J."/>
            <person name="Thomas B.C."/>
            <person name="Singh A."/>
            <person name="Wilkins M.J."/>
            <person name="Karaoz U."/>
            <person name="Brodie E.L."/>
            <person name="Williams K.H."/>
            <person name="Hubbard S.S."/>
            <person name="Banfield J.F."/>
        </authorList>
    </citation>
    <scope>NUCLEOTIDE SEQUENCE [LARGE SCALE GENOMIC DNA]</scope>
</reference>
<evidence type="ECO:0000313" key="2">
    <source>
        <dbReference type="EMBL" id="OGZ10781.1"/>
    </source>
</evidence>
<keyword evidence="1" id="KW-1133">Transmembrane helix</keyword>
<gene>
    <name evidence="2" type="ORF">A3C93_05715</name>
</gene>
<dbReference type="STRING" id="1798664.A3C93_05715"/>
<dbReference type="Proteomes" id="UP000178636">
    <property type="component" value="Unassembled WGS sequence"/>
</dbReference>
<evidence type="ECO:0000313" key="3">
    <source>
        <dbReference type="Proteomes" id="UP000178636"/>
    </source>
</evidence>
<dbReference type="AlphaFoldDB" id="A0A1G2DCX1"/>
<comment type="caution">
    <text evidence="2">The sequence shown here is derived from an EMBL/GenBank/DDBJ whole genome shotgun (WGS) entry which is preliminary data.</text>
</comment>
<protein>
    <submittedName>
        <fullName evidence="2">Uncharacterized protein</fullName>
    </submittedName>
</protein>
<name>A0A1G2DCX1_9BACT</name>
<keyword evidence="1" id="KW-0812">Transmembrane</keyword>
<dbReference type="EMBL" id="MHLO01000046">
    <property type="protein sequence ID" value="OGZ10781.1"/>
    <property type="molecule type" value="Genomic_DNA"/>
</dbReference>
<dbReference type="Pfam" id="PF18895">
    <property type="entry name" value="T4SS_pilin"/>
    <property type="match status" value="1"/>
</dbReference>
<organism evidence="2 3">
    <name type="scientific">Candidatus Lloydbacteria bacterium RIFCSPHIGHO2_02_FULL_54_17</name>
    <dbReference type="NCBI Taxonomy" id="1798664"/>
    <lineage>
        <taxon>Bacteria</taxon>
        <taxon>Candidatus Lloydiibacteriota</taxon>
    </lineage>
</organism>